<feature type="domain" description="HTH-like" evidence="1">
    <location>
        <begin position="17"/>
        <end position="68"/>
    </location>
</feature>
<protein>
    <submittedName>
        <fullName evidence="2">Putative transposase</fullName>
    </submittedName>
</protein>
<dbReference type="Pfam" id="PF13276">
    <property type="entry name" value="HTH_21"/>
    <property type="match status" value="1"/>
</dbReference>
<proteinExistence type="predicted"/>
<keyword evidence="4" id="KW-1185">Reference proteome</keyword>
<comment type="caution">
    <text evidence="2">The sequence shown here is derived from an EMBL/GenBank/DDBJ whole genome shotgun (WGS) entry which is preliminary data.</text>
</comment>
<reference evidence="2 4" key="1">
    <citation type="journal article" date="2016" name="BMC Genomics">
        <title>Combined genomic and structural analyses of a cultured magnetotactic bacterium reveals its niche adaptation to a dynamic environment.</title>
        <authorList>
            <person name="Araujo A.C."/>
            <person name="Morillo V."/>
            <person name="Cypriano J."/>
            <person name="Teixeira L.C."/>
            <person name="Leao P."/>
            <person name="Lyra S."/>
            <person name="Almeida L.G."/>
            <person name="Bazylinski D.A."/>
            <person name="Vasconcellos A.T."/>
            <person name="Abreu F."/>
            <person name="Lins U."/>
        </authorList>
    </citation>
    <scope>NUCLEOTIDE SEQUENCE [LARGE SCALE GENOMIC DNA]</scope>
    <source>
        <strain evidence="2 4">IT-1</strain>
    </source>
</reference>
<evidence type="ECO:0000313" key="4">
    <source>
        <dbReference type="Proteomes" id="UP000194003"/>
    </source>
</evidence>
<dbReference type="Proteomes" id="UP000194003">
    <property type="component" value="Unassembled WGS sequence"/>
</dbReference>
<evidence type="ECO:0000259" key="1">
    <source>
        <dbReference type="Pfam" id="PF13276"/>
    </source>
</evidence>
<organism evidence="2 4">
    <name type="scientific">Magnetofaba australis IT-1</name>
    <dbReference type="NCBI Taxonomy" id="1434232"/>
    <lineage>
        <taxon>Bacteria</taxon>
        <taxon>Pseudomonadati</taxon>
        <taxon>Pseudomonadota</taxon>
        <taxon>Magnetococcia</taxon>
        <taxon>Magnetococcales</taxon>
        <taxon>Magnetococcaceae</taxon>
        <taxon>Magnetofaba</taxon>
    </lineage>
</organism>
<dbReference type="InterPro" id="IPR012337">
    <property type="entry name" value="RNaseH-like_sf"/>
</dbReference>
<dbReference type="EMBL" id="LVJN01000018">
    <property type="protein sequence ID" value="OSM05297.1"/>
    <property type="molecule type" value="Genomic_DNA"/>
</dbReference>
<dbReference type="STRING" id="1434232.MAIT1_04921"/>
<dbReference type="AlphaFoldDB" id="A0A1Y2K7J3"/>
<dbReference type="SUPFAM" id="SSF53098">
    <property type="entry name" value="Ribonuclease H-like"/>
    <property type="match status" value="1"/>
</dbReference>
<accession>A0A1Y2K7J3</accession>
<evidence type="ECO:0000313" key="2">
    <source>
        <dbReference type="EMBL" id="OSM05297.1"/>
    </source>
</evidence>
<dbReference type="EMBL" id="LVJN01000003">
    <property type="protein sequence ID" value="OSM08743.1"/>
    <property type="molecule type" value="Genomic_DNA"/>
</dbReference>
<evidence type="ECO:0000313" key="3">
    <source>
        <dbReference type="EMBL" id="OSM08743.1"/>
    </source>
</evidence>
<name>A0A1Y2K7J3_9PROT</name>
<sequence length="123" mass="14149">MVNDHNGRIPRDFWLDDWEREAIVAFFHEHPSEGYRRLTYMMLDAGVVAVSPSSVLRVLRTAGLMRRWSPSPSQKGTGFKQPSEPHKHWHVDISYLNIQGTFYYLCSVLDGCSRFICFGSVGK</sequence>
<gene>
    <name evidence="3" type="ORF">MAIT1_04921</name>
    <name evidence="2" type="ORF">MAIT1_05192</name>
</gene>
<dbReference type="InterPro" id="IPR025948">
    <property type="entry name" value="HTH-like_dom"/>
</dbReference>